<evidence type="ECO:0000256" key="3">
    <source>
        <dbReference type="ARBA" id="ARBA00022771"/>
    </source>
</evidence>
<feature type="domain" description="C2H2-type" evidence="7">
    <location>
        <begin position="77"/>
        <end position="104"/>
    </location>
</feature>
<dbReference type="GO" id="GO:0000981">
    <property type="term" value="F:DNA-binding transcription factor activity, RNA polymerase II-specific"/>
    <property type="evidence" value="ECO:0007669"/>
    <property type="project" value="TreeGrafter"/>
</dbReference>
<keyword evidence="1" id="KW-0479">Metal-binding</keyword>
<dbReference type="GO" id="GO:0043565">
    <property type="term" value="F:sequence-specific DNA binding"/>
    <property type="evidence" value="ECO:0007669"/>
    <property type="project" value="TreeGrafter"/>
</dbReference>
<evidence type="ECO:0000256" key="1">
    <source>
        <dbReference type="ARBA" id="ARBA00022723"/>
    </source>
</evidence>
<comment type="caution">
    <text evidence="8">The sequence shown here is derived from an EMBL/GenBank/DDBJ whole genome shotgun (WGS) entry which is preliminary data.</text>
</comment>
<feature type="non-terminal residue" evidence="8">
    <location>
        <position position="1"/>
    </location>
</feature>
<keyword evidence="4" id="KW-0862">Zinc</keyword>
<dbReference type="EMBL" id="BTSY01000006">
    <property type="protein sequence ID" value="GMT31331.1"/>
    <property type="molecule type" value="Genomic_DNA"/>
</dbReference>
<protein>
    <recommendedName>
        <fullName evidence="7">C2H2-type domain-containing protein</fullName>
    </recommendedName>
</protein>
<evidence type="ECO:0000313" key="8">
    <source>
        <dbReference type="EMBL" id="GMT31331.1"/>
    </source>
</evidence>
<dbReference type="AlphaFoldDB" id="A0AAV5WHC5"/>
<dbReference type="Gene3D" id="3.30.160.60">
    <property type="entry name" value="Classic Zinc Finger"/>
    <property type="match status" value="2"/>
</dbReference>
<dbReference type="InterPro" id="IPR013087">
    <property type="entry name" value="Znf_C2H2_type"/>
</dbReference>
<reference evidence="8" key="1">
    <citation type="submission" date="2023-10" db="EMBL/GenBank/DDBJ databases">
        <title>Genome assembly of Pristionchus species.</title>
        <authorList>
            <person name="Yoshida K."/>
            <person name="Sommer R.J."/>
        </authorList>
    </citation>
    <scope>NUCLEOTIDE SEQUENCE</scope>
    <source>
        <strain evidence="8">RS5133</strain>
    </source>
</reference>
<dbReference type="SMART" id="SM00355">
    <property type="entry name" value="ZnF_C2H2"/>
    <property type="match status" value="3"/>
</dbReference>
<name>A0AAV5WHC5_9BILA</name>
<evidence type="ECO:0000259" key="7">
    <source>
        <dbReference type="PROSITE" id="PS50157"/>
    </source>
</evidence>
<dbReference type="PROSITE" id="PS00028">
    <property type="entry name" value="ZINC_FINGER_C2H2_1"/>
    <property type="match status" value="2"/>
</dbReference>
<keyword evidence="9" id="KW-1185">Reference proteome</keyword>
<evidence type="ECO:0000256" key="2">
    <source>
        <dbReference type="ARBA" id="ARBA00022737"/>
    </source>
</evidence>
<feature type="region of interest" description="Disordered" evidence="6">
    <location>
        <begin position="202"/>
        <end position="224"/>
    </location>
</feature>
<proteinExistence type="predicted"/>
<dbReference type="SUPFAM" id="SSF57667">
    <property type="entry name" value="beta-beta-alpha zinc fingers"/>
    <property type="match status" value="1"/>
</dbReference>
<evidence type="ECO:0000256" key="5">
    <source>
        <dbReference type="PROSITE-ProRule" id="PRU00042"/>
    </source>
</evidence>
<keyword evidence="2" id="KW-0677">Repeat</keyword>
<dbReference type="PANTHER" id="PTHR24408:SF58">
    <property type="entry name" value="TRANSCRIPTION FACTOR (TFIIIA), PUTATIVE (AFU_ORTHOLOGUE AFUA_1G05150)-RELATED"/>
    <property type="match status" value="1"/>
</dbReference>
<sequence>AAAAPPTSAGATSGPYTPAIAAATAPITRAKAAAATPAPIPAAAAETPRTRAAAAAAAATPAPAMVVAPPTPNSQSAACDKCDRVFDNAASLAKHAVAHSDYQCSHCCKRTKDDAALQKHLWTIHPICVKALPAGDVNEEIEKHYFEEPMVNEKETLKRDTRASRREGRRSERKVKCDQCEWSFDKPSQLDAHKRTHNDLRQLQEGMEVGDMESREYAGAENIQ</sequence>
<accession>A0AAV5WHC5</accession>
<dbReference type="InterPro" id="IPR036236">
    <property type="entry name" value="Znf_C2H2_sf"/>
</dbReference>
<keyword evidence="3 5" id="KW-0863">Zinc-finger</keyword>
<dbReference type="Pfam" id="PF00096">
    <property type="entry name" value="zf-C2H2"/>
    <property type="match status" value="2"/>
</dbReference>
<evidence type="ECO:0000256" key="6">
    <source>
        <dbReference type="SAM" id="MobiDB-lite"/>
    </source>
</evidence>
<gene>
    <name evidence="8" type="ORF">PFISCL1PPCAC_22628</name>
</gene>
<dbReference type="PANTHER" id="PTHR24408">
    <property type="entry name" value="ZINC FINGER PROTEIN"/>
    <property type="match status" value="1"/>
</dbReference>
<feature type="domain" description="C2H2-type" evidence="7">
    <location>
        <begin position="175"/>
        <end position="202"/>
    </location>
</feature>
<evidence type="ECO:0000256" key="4">
    <source>
        <dbReference type="ARBA" id="ARBA00022833"/>
    </source>
</evidence>
<dbReference type="GO" id="GO:0005634">
    <property type="term" value="C:nucleus"/>
    <property type="evidence" value="ECO:0007669"/>
    <property type="project" value="TreeGrafter"/>
</dbReference>
<evidence type="ECO:0000313" key="9">
    <source>
        <dbReference type="Proteomes" id="UP001432322"/>
    </source>
</evidence>
<organism evidence="8 9">
    <name type="scientific">Pristionchus fissidentatus</name>
    <dbReference type="NCBI Taxonomy" id="1538716"/>
    <lineage>
        <taxon>Eukaryota</taxon>
        <taxon>Metazoa</taxon>
        <taxon>Ecdysozoa</taxon>
        <taxon>Nematoda</taxon>
        <taxon>Chromadorea</taxon>
        <taxon>Rhabditida</taxon>
        <taxon>Rhabditina</taxon>
        <taxon>Diplogasteromorpha</taxon>
        <taxon>Diplogasteroidea</taxon>
        <taxon>Neodiplogasteridae</taxon>
        <taxon>Pristionchus</taxon>
    </lineage>
</organism>
<dbReference type="PROSITE" id="PS50157">
    <property type="entry name" value="ZINC_FINGER_C2H2_2"/>
    <property type="match status" value="2"/>
</dbReference>
<dbReference type="GO" id="GO:0008270">
    <property type="term" value="F:zinc ion binding"/>
    <property type="evidence" value="ECO:0007669"/>
    <property type="project" value="UniProtKB-KW"/>
</dbReference>
<dbReference type="Proteomes" id="UP001432322">
    <property type="component" value="Unassembled WGS sequence"/>
</dbReference>
<feature type="region of interest" description="Disordered" evidence="6">
    <location>
        <begin position="35"/>
        <end position="56"/>
    </location>
</feature>